<evidence type="ECO:0000256" key="2">
    <source>
        <dbReference type="ARBA" id="ARBA00022676"/>
    </source>
</evidence>
<dbReference type="Pfam" id="PF00535">
    <property type="entry name" value="Glycos_transf_2"/>
    <property type="match status" value="1"/>
</dbReference>
<sequence>MSEPVTTLPLVSIITINYNQSEVTCQLLDSLGKVTYPMLETIVVDNASPDDTPDIIAERYPWVTLVRSDTNLGFAGGNNLGVLHSKGRLLLFLNNDTEVDPGFIEPLVDTWRKHPDAGMISPKIIFHFSPEKKTIQYAGARSINPITGRGSKIGFMETDNGQYNDIRPTDYCHGAAVMVPLEVIENIGLMPDIYFLYYEEHDWGEMIKRHGYRIYYCGTSRIFHKESMSTGENSPLKMYYMTRNRIIFMKRNRNRTHYLLF</sequence>
<dbReference type="InterPro" id="IPR029044">
    <property type="entry name" value="Nucleotide-diphossugar_trans"/>
</dbReference>
<dbReference type="CDD" id="cd04186">
    <property type="entry name" value="GT_2_like_c"/>
    <property type="match status" value="1"/>
</dbReference>
<evidence type="ECO:0000256" key="1">
    <source>
        <dbReference type="ARBA" id="ARBA00006739"/>
    </source>
</evidence>
<reference evidence="5" key="1">
    <citation type="journal article" date="2020" name="mSystems">
        <title>Genome- and Community-Level Interaction Insights into Carbon Utilization and Element Cycling Functions of Hydrothermarchaeota in Hydrothermal Sediment.</title>
        <authorList>
            <person name="Zhou Z."/>
            <person name="Liu Y."/>
            <person name="Xu W."/>
            <person name="Pan J."/>
            <person name="Luo Z.H."/>
            <person name="Li M."/>
        </authorList>
    </citation>
    <scope>NUCLEOTIDE SEQUENCE [LARGE SCALE GENOMIC DNA]</scope>
    <source>
        <strain evidence="5">SpSt-1181</strain>
    </source>
</reference>
<organism evidence="5">
    <name type="scientific">Prosthecochloris aestuarii</name>
    <dbReference type="NCBI Taxonomy" id="1102"/>
    <lineage>
        <taxon>Bacteria</taxon>
        <taxon>Pseudomonadati</taxon>
        <taxon>Chlorobiota</taxon>
        <taxon>Chlorobiia</taxon>
        <taxon>Chlorobiales</taxon>
        <taxon>Chlorobiaceae</taxon>
        <taxon>Prosthecochloris</taxon>
    </lineage>
</organism>
<gene>
    <name evidence="5" type="ORF">ENN50_07945</name>
</gene>
<dbReference type="Gene3D" id="3.90.550.10">
    <property type="entry name" value="Spore Coat Polysaccharide Biosynthesis Protein SpsA, Chain A"/>
    <property type="match status" value="1"/>
</dbReference>
<comment type="caution">
    <text evidence="5">The sequence shown here is derived from an EMBL/GenBank/DDBJ whole genome shotgun (WGS) entry which is preliminary data.</text>
</comment>
<feature type="non-terminal residue" evidence="5">
    <location>
        <position position="261"/>
    </location>
</feature>
<feature type="domain" description="Glycosyltransferase 2-like" evidence="4">
    <location>
        <begin position="12"/>
        <end position="134"/>
    </location>
</feature>
<dbReference type="InterPro" id="IPR001173">
    <property type="entry name" value="Glyco_trans_2-like"/>
</dbReference>
<evidence type="ECO:0000259" key="4">
    <source>
        <dbReference type="Pfam" id="PF00535"/>
    </source>
</evidence>
<protein>
    <submittedName>
        <fullName evidence="5">Glycosyltransferase family 2 protein</fullName>
    </submittedName>
</protein>
<dbReference type="Proteomes" id="UP000886335">
    <property type="component" value="Unassembled WGS sequence"/>
</dbReference>
<evidence type="ECO:0000256" key="3">
    <source>
        <dbReference type="ARBA" id="ARBA00022679"/>
    </source>
</evidence>
<proteinExistence type="inferred from homology"/>
<dbReference type="PANTHER" id="PTHR43179:SF12">
    <property type="entry name" value="GALACTOFURANOSYLTRANSFERASE GLFT2"/>
    <property type="match status" value="1"/>
</dbReference>
<evidence type="ECO:0000313" key="5">
    <source>
        <dbReference type="EMBL" id="HED31595.1"/>
    </source>
</evidence>
<dbReference type="GO" id="GO:0016757">
    <property type="term" value="F:glycosyltransferase activity"/>
    <property type="evidence" value="ECO:0007669"/>
    <property type="project" value="UniProtKB-KW"/>
</dbReference>
<dbReference type="EMBL" id="DSBW01000172">
    <property type="protein sequence ID" value="HED31595.1"/>
    <property type="molecule type" value="Genomic_DNA"/>
</dbReference>
<keyword evidence="2" id="KW-0328">Glycosyltransferase</keyword>
<dbReference type="AlphaFoldDB" id="A0A831SUE1"/>
<dbReference type="PANTHER" id="PTHR43179">
    <property type="entry name" value="RHAMNOSYLTRANSFERASE WBBL"/>
    <property type="match status" value="1"/>
</dbReference>
<accession>A0A831SUE1</accession>
<name>A0A831SUE1_PROAE</name>
<dbReference type="SUPFAM" id="SSF53448">
    <property type="entry name" value="Nucleotide-diphospho-sugar transferases"/>
    <property type="match status" value="1"/>
</dbReference>
<keyword evidence="3" id="KW-0808">Transferase</keyword>
<comment type="similarity">
    <text evidence="1">Belongs to the glycosyltransferase 2 family.</text>
</comment>